<organism evidence="1 2">
    <name type="scientific">Desulfosporosinus youngiae DSM 17734</name>
    <dbReference type="NCBI Taxonomy" id="768710"/>
    <lineage>
        <taxon>Bacteria</taxon>
        <taxon>Bacillati</taxon>
        <taxon>Bacillota</taxon>
        <taxon>Clostridia</taxon>
        <taxon>Eubacteriales</taxon>
        <taxon>Desulfitobacteriaceae</taxon>
        <taxon>Desulfosporosinus</taxon>
    </lineage>
</organism>
<evidence type="ECO:0000313" key="2">
    <source>
        <dbReference type="Proteomes" id="UP000005104"/>
    </source>
</evidence>
<accession>H5Y4J5</accession>
<evidence type="ECO:0000313" key="1">
    <source>
        <dbReference type="EMBL" id="EHQ89593.1"/>
    </source>
</evidence>
<dbReference type="EMBL" id="CM001441">
    <property type="protein sequence ID" value="EHQ89593.1"/>
    <property type="molecule type" value="Genomic_DNA"/>
</dbReference>
<protein>
    <recommendedName>
        <fullName evidence="3">DUF4440 domain-containing protein</fullName>
    </recommendedName>
</protein>
<proteinExistence type="predicted"/>
<dbReference type="STRING" id="768710.DesyoDRAFT_2524"/>
<dbReference type="HOGENOM" id="CLU_2011610_0_0_9"/>
<reference evidence="1 2" key="1">
    <citation type="submission" date="2011-11" db="EMBL/GenBank/DDBJ databases">
        <title>The Noncontiguous Finished genome of Desulfosporosinus youngiae DSM 17734.</title>
        <authorList>
            <consortium name="US DOE Joint Genome Institute (JGI-PGF)"/>
            <person name="Lucas S."/>
            <person name="Han J."/>
            <person name="Lapidus A."/>
            <person name="Cheng J.-F."/>
            <person name="Goodwin L."/>
            <person name="Pitluck S."/>
            <person name="Peters L."/>
            <person name="Ovchinnikova G."/>
            <person name="Lu M."/>
            <person name="Land M.L."/>
            <person name="Hauser L."/>
            <person name="Pester M."/>
            <person name="Spring S."/>
            <person name="Ollivier B."/>
            <person name="Rattei T."/>
            <person name="Klenk H.-P."/>
            <person name="Wagner M."/>
            <person name="Loy A."/>
            <person name="Woyke T.J."/>
        </authorList>
    </citation>
    <scope>NUCLEOTIDE SEQUENCE [LARGE SCALE GENOMIC DNA]</scope>
    <source>
        <strain evidence="1 2">DSM 17734</strain>
    </source>
</reference>
<dbReference type="Proteomes" id="UP000005104">
    <property type="component" value="Chromosome"/>
</dbReference>
<name>H5Y4J5_9FIRM</name>
<gene>
    <name evidence="1" type="ORF">DesyoDRAFT_2524</name>
</gene>
<sequence length="123" mass="14927">MTWKELYELRNTLDLEARDILTHLEDGDTEYVKNKVSENVTIYGDKLIYKKTTNQDFIIPKYPENKYILRQRAYMFTNDKKDEFLSIYEIMSGGFQAKRQNTLNFYYIYKEGEWLLDYLSEDE</sequence>
<keyword evidence="2" id="KW-1185">Reference proteome</keyword>
<evidence type="ECO:0008006" key="3">
    <source>
        <dbReference type="Google" id="ProtNLM"/>
    </source>
</evidence>
<dbReference type="AlphaFoldDB" id="H5Y4J5"/>